<protein>
    <submittedName>
        <fullName evidence="1">Uncharacterized protein</fullName>
    </submittedName>
</protein>
<proteinExistence type="predicted"/>
<comment type="caution">
    <text evidence="1">The sequence shown here is derived from an EMBL/GenBank/DDBJ whole genome shotgun (WGS) entry which is preliminary data.</text>
</comment>
<gene>
    <name evidence="1" type="ORF">M8818_004710</name>
</gene>
<evidence type="ECO:0000313" key="1">
    <source>
        <dbReference type="EMBL" id="KAK8206875.1"/>
    </source>
</evidence>
<name>A0ACC3SBX0_9PEZI</name>
<dbReference type="Proteomes" id="UP001320706">
    <property type="component" value="Unassembled WGS sequence"/>
</dbReference>
<organism evidence="1 2">
    <name type="scientific">Zalaria obscura</name>
    <dbReference type="NCBI Taxonomy" id="2024903"/>
    <lineage>
        <taxon>Eukaryota</taxon>
        <taxon>Fungi</taxon>
        <taxon>Dikarya</taxon>
        <taxon>Ascomycota</taxon>
        <taxon>Pezizomycotina</taxon>
        <taxon>Dothideomycetes</taxon>
        <taxon>Dothideomycetidae</taxon>
        <taxon>Dothideales</taxon>
        <taxon>Zalariaceae</taxon>
        <taxon>Zalaria</taxon>
    </lineage>
</organism>
<keyword evidence="2" id="KW-1185">Reference proteome</keyword>
<accession>A0ACC3SBX0</accession>
<evidence type="ECO:0000313" key="2">
    <source>
        <dbReference type="Proteomes" id="UP001320706"/>
    </source>
</evidence>
<reference evidence="1" key="1">
    <citation type="submission" date="2024-02" db="EMBL/GenBank/DDBJ databases">
        <title>Metagenome Assembled Genome of Zalaria obscura JY119.</title>
        <authorList>
            <person name="Vighnesh L."/>
            <person name="Jagadeeshwari U."/>
            <person name="Venkata Ramana C."/>
            <person name="Sasikala C."/>
        </authorList>
    </citation>
    <scope>NUCLEOTIDE SEQUENCE</scope>
    <source>
        <strain evidence="1">JY119</strain>
    </source>
</reference>
<sequence length="1204" mass="134383">MAQRANGLEEVGILELLTHDDRPSFVSEIKSPEATAVELPQIVFRNTALDNFLLPRSRKDEFEKWATTWTVEDVNSRKQGSGRTWTCTRVGQRWLVIYCAQQLFEEEVRNAGQQLANGNTLAPASCQNEEGTNADNRRPSFSTAVTAVPRRSSSISAERLDWTQIPVTGLNEYKDMIKNYNWENTGIGHISTWPDDLRQIIVSIMCNPHPRILLWGEELTMVYNEAAAPLFGKEHPAAMGGRAQDVWWKFWPQFSPIIHRAVQEGHPTSYSEFPLFVERFGYMEEVYFEFTLLPIVSGFHGYGIGAVDEFTETTATVLARRRRNMNAKVAESILNVDSMTEAWTKFMQSLEAFPEDAPFALVYAIDCNNTTNSASAYESVSSTKYQLQDSVGLLPETPIPQFLDLEDLSPSDSTLPALCLKACHQTVVVHREDPDFPPSLKPANPKRGFGDDAKTICIMPVSMGVNNPLAFLILGLNTRRPFDDVALAYAQTLRDTINRVAISKTQKRFEEIAARSERRFTRMTETAPVGICSFAPDGRPIFTNNEYLNLINIPREEWAASKFAKDLWRDAIYDDDVKICEDFWYALTVRKEAVAMCEFRTKRCRKSYDKATGKEICEKTWLCAIASAEYDNDGKVAFIHGWLMDVSHVKRVETLQAQRLEDALETKRQSENFQDMIAHELRNPLSAILQSADWILSTLNDMSIEDQERRETILDSAQTIVLCAQHQKNIVDDVLTLSKLDSNLLLIVPDKVQPPRLIKKALRMFDAEMERANVASTLKIEPSYLSLLHDSESVMLDPSRLLQVIINLLTNAIKFTQSQPVRQITVSLGATQTRPLGLGDALTFIEPRPNRPDHPRPKKSEWGPGREVYLIFSVKDTGCGLTSEGVQMLFQRFSQASPKTYNKYGGSGLGLFISRELTELQGGQIGVCSEGMGKGSTFAFYIAARHYVPDAEGPKPGVDRPAISTMADAPVSFSKEGTKGLEMLPLKPRRLGSYSDASSATTSELLSNVVEQAQELPLHVLVVEDNLINQRVMAQQLRRLGCEVSVANHGGEALEFLRRTHFWSGQAAVPSSGPSTTTLLHPASAESAIEEATSASIPLSVILMDLEMPVMDGLTCITHIRNFEQSGDIKAHIPVIAVTANARSEQIAVAIQAGMDEVVTKPFRVVELVPQMRNLIRRLSVAVNKGEREPVLPSRTKTEEDAAG</sequence>
<dbReference type="EMBL" id="JAMKPW020000022">
    <property type="protein sequence ID" value="KAK8206875.1"/>
    <property type="molecule type" value="Genomic_DNA"/>
</dbReference>